<dbReference type="AlphaFoldDB" id="A0A2M7H3G3"/>
<feature type="transmembrane region" description="Helical" evidence="1">
    <location>
        <begin position="12"/>
        <end position="33"/>
    </location>
</feature>
<dbReference type="EMBL" id="PFGC01000041">
    <property type="protein sequence ID" value="PIW36749.1"/>
    <property type="molecule type" value="Genomic_DNA"/>
</dbReference>
<evidence type="ECO:0000313" key="2">
    <source>
        <dbReference type="EMBL" id="PIW36749.1"/>
    </source>
</evidence>
<keyword evidence="1" id="KW-1133">Transmembrane helix</keyword>
<evidence type="ECO:0000256" key="1">
    <source>
        <dbReference type="SAM" id="Phobius"/>
    </source>
</evidence>
<dbReference type="Proteomes" id="UP000230292">
    <property type="component" value="Unassembled WGS sequence"/>
</dbReference>
<name>A0A2M7H3G3_9BACT</name>
<accession>A0A2M7H3G3</accession>
<organism evidence="2 3">
    <name type="scientific">Candidatus Kerfeldbacteria bacterium CG15_BIG_FIL_POST_REV_8_21_14_020_45_12</name>
    <dbReference type="NCBI Taxonomy" id="2014247"/>
    <lineage>
        <taxon>Bacteria</taxon>
        <taxon>Candidatus Kerfeldiibacteriota</taxon>
    </lineage>
</organism>
<protein>
    <submittedName>
        <fullName evidence="2">Uncharacterized protein</fullName>
    </submittedName>
</protein>
<keyword evidence="1" id="KW-0812">Transmembrane</keyword>
<reference evidence="2 3" key="1">
    <citation type="submission" date="2017-09" db="EMBL/GenBank/DDBJ databases">
        <title>Depth-based differentiation of microbial function through sediment-hosted aquifers and enrichment of novel symbionts in the deep terrestrial subsurface.</title>
        <authorList>
            <person name="Probst A.J."/>
            <person name="Ladd B."/>
            <person name="Jarett J.K."/>
            <person name="Geller-Mcgrath D.E."/>
            <person name="Sieber C.M."/>
            <person name="Emerson J.B."/>
            <person name="Anantharaman K."/>
            <person name="Thomas B.C."/>
            <person name="Malmstrom R."/>
            <person name="Stieglmeier M."/>
            <person name="Klingl A."/>
            <person name="Woyke T."/>
            <person name="Ryan C.M."/>
            <person name="Banfield J.F."/>
        </authorList>
    </citation>
    <scope>NUCLEOTIDE SEQUENCE [LARGE SCALE GENOMIC DNA]</scope>
    <source>
        <strain evidence="2">CG15_BIG_FIL_POST_REV_8_21_14_020_45_12</strain>
    </source>
</reference>
<sequence>MPNKKPKIKINSWTIIAGSVVLLFVISVGLLWLNQNNKLTYSEAVVPIEQPTEARPNDTFVIDIESSILNGTLSPVNWSDDRGASRSLAGKPLEITFPVSADIDSFTANATIEKSNNSLLLTASCQEQADDGEYTKIFSTPLYLGNLEDWSQIALSGGGSLYSKSNLTASKTSLPEIASSALLSNRLIYIDPVFASRADLSDLLTPMLPASNKTIEYSTTFEPPLQIMTQASGDLLIEFEKFNINGLQDSDEMAVIINDATGKQIAKRTVPDDGVTNGRGKRTSQSISLSIPIPETGLYEISFSTGNPDNVRIKNLKLNTSHAVISKLSVSQPTTLYTETEAMRSIQLSVVDRTQVSLMNLETGEITNHQLAPKQHGESFFIDIMPGKYEITFDNKSVIYFGSFSESSTSFFTPFVFEVTQDAFQADILLSDLKISTDQTDNVSLELPINCTPATNDKNATTVTLDSVLEPTLRALPEAKLISERYKLYADLCGAYLYSSNALDLLPTTETENACDPQTIDESVVAMKLANLLAPEEEGFNYSESRIRPYLVSTENISTSQEKNTLSASIKGAVSGYFVAQGDLEFDFNVSDINRHSGSDDIVLEIIDIRQETVFSQIFPGDTVDTNSGIQTAPRHQEVKLAELSGLYQFKISELPYGSSSNDFIIDDLSINTDRVILNDTIRFVNSSVSGAVANAGGIEQAEFVINKAIESDKDATVFLNNSPITNTTGKRALDKIMQNSPVNFRLDNDSLTLRNADFYPFSPEPFAHEYFNPGTNFIISNYVIDWLIELRGLSFSLR</sequence>
<comment type="caution">
    <text evidence="2">The sequence shown here is derived from an EMBL/GenBank/DDBJ whole genome shotgun (WGS) entry which is preliminary data.</text>
</comment>
<evidence type="ECO:0000313" key="3">
    <source>
        <dbReference type="Proteomes" id="UP000230292"/>
    </source>
</evidence>
<gene>
    <name evidence="2" type="ORF">COW24_03630</name>
</gene>
<proteinExistence type="predicted"/>
<keyword evidence="1" id="KW-0472">Membrane</keyword>